<dbReference type="SUPFAM" id="SSF53056">
    <property type="entry name" value="beta-carbonic anhydrase, cab"/>
    <property type="match status" value="1"/>
</dbReference>
<evidence type="ECO:0000313" key="1">
    <source>
        <dbReference type="EMBL" id="MBD2293233.1"/>
    </source>
</evidence>
<dbReference type="Proteomes" id="UP000662185">
    <property type="component" value="Unassembled WGS sequence"/>
</dbReference>
<gene>
    <name evidence="1" type="ORF">H6G06_06970</name>
</gene>
<proteinExistence type="predicted"/>
<protein>
    <submittedName>
        <fullName evidence="1">Uncharacterized protein</fullName>
    </submittedName>
</protein>
<sequence length="56" mass="5907">MILSFGLASTLLIPEVASAQNIMNPDDSVQALLDANQLKIVGGYYDLDPGKVSLVS</sequence>
<reference evidence="2" key="1">
    <citation type="journal article" date="2020" name="ISME J.">
        <title>Comparative genomics reveals insights into cyanobacterial evolution and habitat adaptation.</title>
        <authorList>
            <person name="Chen M.Y."/>
            <person name="Teng W.K."/>
            <person name="Zhao L."/>
            <person name="Hu C.X."/>
            <person name="Zhou Y.K."/>
            <person name="Han B.P."/>
            <person name="Song L.R."/>
            <person name="Shu W.S."/>
        </authorList>
    </citation>
    <scope>NUCLEOTIDE SEQUENCE [LARGE SCALE GENOMIC DNA]</scope>
    <source>
        <strain evidence="2">FACHB-251</strain>
    </source>
</reference>
<dbReference type="RefSeq" id="WP_190558368.1">
    <property type="nucleotide sequence ID" value="NZ_JACJQU010000002.1"/>
</dbReference>
<dbReference type="EMBL" id="JACJQU010000002">
    <property type="protein sequence ID" value="MBD2293233.1"/>
    <property type="molecule type" value="Genomic_DNA"/>
</dbReference>
<dbReference type="AlphaFoldDB" id="A0A926WHH1"/>
<dbReference type="GO" id="GO:0008270">
    <property type="term" value="F:zinc ion binding"/>
    <property type="evidence" value="ECO:0007669"/>
    <property type="project" value="InterPro"/>
</dbReference>
<accession>A0A926WHH1</accession>
<dbReference type="GO" id="GO:0004089">
    <property type="term" value="F:carbonate dehydratase activity"/>
    <property type="evidence" value="ECO:0007669"/>
    <property type="project" value="InterPro"/>
</dbReference>
<keyword evidence="2" id="KW-1185">Reference proteome</keyword>
<organism evidence="1 2">
    <name type="scientific">Anabaena sphaerica FACHB-251</name>
    <dbReference type="NCBI Taxonomy" id="2692883"/>
    <lineage>
        <taxon>Bacteria</taxon>
        <taxon>Bacillati</taxon>
        <taxon>Cyanobacteriota</taxon>
        <taxon>Cyanophyceae</taxon>
        <taxon>Nostocales</taxon>
        <taxon>Nostocaceae</taxon>
        <taxon>Anabaena</taxon>
    </lineage>
</organism>
<evidence type="ECO:0000313" key="2">
    <source>
        <dbReference type="Proteomes" id="UP000662185"/>
    </source>
</evidence>
<name>A0A926WHH1_9NOST</name>
<dbReference type="InterPro" id="IPR036874">
    <property type="entry name" value="Carbonic_anhydrase_sf"/>
</dbReference>
<comment type="caution">
    <text evidence="1">The sequence shown here is derived from an EMBL/GenBank/DDBJ whole genome shotgun (WGS) entry which is preliminary data.</text>
</comment>